<dbReference type="GO" id="GO:0008652">
    <property type="term" value="P:amino acid biosynthetic process"/>
    <property type="evidence" value="ECO:0007669"/>
    <property type="project" value="UniProtKB-KW"/>
</dbReference>
<dbReference type="Pfam" id="PF01202">
    <property type="entry name" value="SKI"/>
    <property type="match status" value="1"/>
</dbReference>
<dbReference type="InterPro" id="IPR036291">
    <property type="entry name" value="NAD(P)-bd_dom_sf"/>
</dbReference>
<evidence type="ECO:0000256" key="9">
    <source>
        <dbReference type="ARBA" id="ARBA00023141"/>
    </source>
</evidence>
<comment type="pathway">
    <text evidence="1 11">Metabolic intermediate biosynthesis; chorismate biosynthesis; chorismate from D-erythrose 4-phosphate and phosphoenolpyruvate: step 5/7.</text>
</comment>
<evidence type="ECO:0000256" key="10">
    <source>
        <dbReference type="ARBA" id="ARBA00048567"/>
    </source>
</evidence>
<feature type="binding site" evidence="11">
    <location>
        <position position="331"/>
    </location>
    <ligand>
        <name>substrate</name>
    </ligand>
</feature>
<keyword evidence="11" id="KW-0479">Metal-binding</keyword>
<evidence type="ECO:0000256" key="3">
    <source>
        <dbReference type="ARBA" id="ARBA00012154"/>
    </source>
</evidence>
<dbReference type="RefSeq" id="WP_159443790.1">
    <property type="nucleotide sequence ID" value="NZ_FUWY01000007.1"/>
</dbReference>
<keyword evidence="11" id="KW-0460">Magnesium</keyword>
<comment type="pathway">
    <text evidence="2">Metabolic intermediate biosynthesis; chorismate biosynthesis; chorismate from D-erythrose 4-phosphate and phosphoenolpyruvate: step 4/7.</text>
</comment>
<dbReference type="OrthoDB" id="9792692at2"/>
<feature type="binding site" evidence="11">
    <location>
        <position position="267"/>
    </location>
    <ligand>
        <name>Mg(2+)</name>
        <dbReference type="ChEBI" id="CHEBI:18420"/>
    </ligand>
</feature>
<dbReference type="InterPro" id="IPR000623">
    <property type="entry name" value="Shikimate_kinase/TSH1"/>
</dbReference>
<feature type="binding site" evidence="11">
    <location>
        <position position="309"/>
    </location>
    <ligand>
        <name>substrate</name>
    </ligand>
</feature>
<dbReference type="GO" id="GO:0009423">
    <property type="term" value="P:chorismate biosynthetic process"/>
    <property type="evidence" value="ECO:0007669"/>
    <property type="project" value="UniProtKB-UniRule"/>
</dbReference>
<evidence type="ECO:0000256" key="11">
    <source>
        <dbReference type="HAMAP-Rule" id="MF_00109"/>
    </source>
</evidence>
<dbReference type="GO" id="GO:0004765">
    <property type="term" value="F:shikimate kinase activity"/>
    <property type="evidence" value="ECO:0007669"/>
    <property type="project" value="UniProtKB-UniRule"/>
</dbReference>
<keyword evidence="8 11" id="KW-0067">ATP-binding</keyword>
<comment type="subunit">
    <text evidence="11">Monomer.</text>
</comment>
<proteinExistence type="inferred from homology"/>
<organism evidence="13 14">
    <name type="scientific">Anaerorhabdus furcosa</name>
    <dbReference type="NCBI Taxonomy" id="118967"/>
    <lineage>
        <taxon>Bacteria</taxon>
        <taxon>Bacillati</taxon>
        <taxon>Bacillota</taxon>
        <taxon>Erysipelotrichia</taxon>
        <taxon>Erysipelotrichales</taxon>
        <taxon>Erysipelotrichaceae</taxon>
        <taxon>Anaerorhabdus</taxon>
    </lineage>
</organism>
<dbReference type="GO" id="GO:0005829">
    <property type="term" value="C:cytosol"/>
    <property type="evidence" value="ECO:0007669"/>
    <property type="project" value="TreeGrafter"/>
</dbReference>
<dbReference type="PRINTS" id="PR01100">
    <property type="entry name" value="SHIKIMTKNASE"/>
</dbReference>
<accession>A0A1T4PWQ0</accession>
<dbReference type="CDD" id="cd00464">
    <property type="entry name" value="SK"/>
    <property type="match status" value="1"/>
</dbReference>
<comment type="cofactor">
    <cofactor evidence="11">
        <name>Mg(2+)</name>
        <dbReference type="ChEBI" id="CHEBI:18420"/>
    </cofactor>
    <text evidence="11">Binds 1 Mg(2+) ion per subunit.</text>
</comment>
<name>A0A1T4PWQ0_9FIRM</name>
<dbReference type="GO" id="GO:0009073">
    <property type="term" value="P:aromatic amino acid family biosynthetic process"/>
    <property type="evidence" value="ECO:0007669"/>
    <property type="project" value="UniProtKB-KW"/>
</dbReference>
<keyword evidence="9 11" id="KW-0057">Aromatic amino acid biosynthesis</keyword>
<gene>
    <name evidence="11" type="primary">aroK</name>
    <name evidence="13" type="ORF">SAMN02745191_2210</name>
</gene>
<dbReference type="Gene3D" id="3.40.50.300">
    <property type="entry name" value="P-loop containing nucleotide triphosphate hydrolases"/>
    <property type="match status" value="1"/>
</dbReference>
<dbReference type="PANTHER" id="PTHR21089">
    <property type="entry name" value="SHIKIMATE DEHYDROGENASE"/>
    <property type="match status" value="1"/>
</dbReference>
<keyword evidence="14" id="KW-1185">Reference proteome</keyword>
<protein>
    <recommendedName>
        <fullName evidence="3 11">Shikimate kinase</fullName>
        <shortName evidence="11">SK</shortName>
        <ecNumber evidence="3 11">2.7.1.71</ecNumber>
    </recommendedName>
</protein>
<dbReference type="InterPro" id="IPR031322">
    <property type="entry name" value="Shikimate/glucono_kinase"/>
</dbReference>
<dbReference type="EMBL" id="FUWY01000007">
    <property type="protein sequence ID" value="SJZ95796.1"/>
    <property type="molecule type" value="Genomic_DNA"/>
</dbReference>
<keyword evidence="6 11" id="KW-0547">Nucleotide-binding</keyword>
<dbReference type="GO" id="GO:0005524">
    <property type="term" value="F:ATP binding"/>
    <property type="evidence" value="ECO:0007669"/>
    <property type="project" value="UniProtKB-UniRule"/>
</dbReference>
<keyword evidence="5 11" id="KW-0808">Transferase</keyword>
<reference evidence="14" key="1">
    <citation type="submission" date="2017-02" db="EMBL/GenBank/DDBJ databases">
        <authorList>
            <person name="Varghese N."/>
            <person name="Submissions S."/>
        </authorList>
    </citation>
    <scope>NUCLEOTIDE SEQUENCE [LARGE SCALE GENOMIC DNA]</scope>
    <source>
        <strain evidence="14">ATCC 25662</strain>
    </source>
</reference>
<comment type="similarity">
    <text evidence="11">Belongs to the shikimate kinase family.</text>
</comment>
<dbReference type="EC" id="2.7.1.71" evidence="3 11"/>
<feature type="binding site" evidence="11">
    <location>
        <position position="381"/>
    </location>
    <ligand>
        <name>substrate</name>
    </ligand>
</feature>
<evidence type="ECO:0000313" key="14">
    <source>
        <dbReference type="Proteomes" id="UP000243297"/>
    </source>
</evidence>
<keyword evidence="11" id="KW-0963">Cytoplasm</keyword>
<evidence type="ECO:0000256" key="5">
    <source>
        <dbReference type="ARBA" id="ARBA00022679"/>
    </source>
</evidence>
<comment type="function">
    <text evidence="11">Catalyzes the specific phosphorylation of the 3-hydroxyl group of shikimic acid using ATP as a cosubstrate.</text>
</comment>
<dbReference type="STRING" id="118967.SAMN02745191_2210"/>
<sequence>MKRGLIGYPLGHSYSKPIHEKLGGYPFEIVELHPDNFDSFMKEKNFVSINVTIPYKQQIIPYLDELDEKAKKIGAVNTVINQDGKLIGYNTDYYGFWWMLNHHKVMIENKKVAILGNGGATQAVKVVIEDMGAKEIIIVSRKSSDESISYEELYKQHNDIEVLINATPVGMSPKHDASPIELENFKHLESVVDIVYNPLRTKLMIDAEKLNLQTVGGLEMLVAQAKQAVEIFVDKTLSDQDIENVHHMIKSKKENLVFIGMPSSGKTTIAKILSEELDLPFVDLDEEIVRKSGKTIKEIFAESGEDKFREIEAECVLDHCMDEGRVISCGGGVIKNSKNIEHLKKKGYLIWIDRDLEFLKSDQNRPLCKDDETMKRLYLERYPIYKEAADCRIENNNSVEEIVNKIRTHLESRKTK</sequence>
<dbReference type="PANTHER" id="PTHR21089:SF1">
    <property type="entry name" value="BIFUNCTIONAL 3-DEHYDROQUINATE DEHYDRATASE_SHIKIMATE DEHYDROGENASE, CHLOROPLASTIC"/>
    <property type="match status" value="1"/>
</dbReference>
<evidence type="ECO:0000256" key="4">
    <source>
        <dbReference type="ARBA" id="ARBA00022605"/>
    </source>
</evidence>
<feature type="binding site" evidence="11">
    <location>
        <position position="365"/>
    </location>
    <ligand>
        <name>ATP</name>
        <dbReference type="ChEBI" id="CHEBI:30616"/>
    </ligand>
</feature>
<evidence type="ECO:0000259" key="12">
    <source>
        <dbReference type="Pfam" id="PF08501"/>
    </source>
</evidence>
<dbReference type="InterPro" id="IPR022893">
    <property type="entry name" value="Shikimate_DH_fam"/>
</dbReference>
<dbReference type="CDD" id="cd01065">
    <property type="entry name" value="NAD_bind_Shikimate_DH"/>
    <property type="match status" value="1"/>
</dbReference>
<feature type="domain" description="Shikimate dehydrogenase substrate binding N-terminal" evidence="12">
    <location>
        <begin position="5"/>
        <end position="79"/>
    </location>
</feature>
<dbReference type="SUPFAM" id="SSF51735">
    <property type="entry name" value="NAD(P)-binding Rossmann-fold domains"/>
    <property type="match status" value="1"/>
</dbReference>
<dbReference type="GO" id="GO:0050661">
    <property type="term" value="F:NADP binding"/>
    <property type="evidence" value="ECO:0007669"/>
    <property type="project" value="TreeGrafter"/>
</dbReference>
<dbReference type="SUPFAM" id="SSF52540">
    <property type="entry name" value="P-loop containing nucleoside triphosphate hydrolases"/>
    <property type="match status" value="1"/>
</dbReference>
<dbReference type="Gene3D" id="3.40.50.720">
    <property type="entry name" value="NAD(P)-binding Rossmann-like Domain"/>
    <property type="match status" value="1"/>
</dbReference>
<dbReference type="GO" id="GO:0000287">
    <property type="term" value="F:magnesium ion binding"/>
    <property type="evidence" value="ECO:0007669"/>
    <property type="project" value="UniProtKB-UniRule"/>
</dbReference>
<dbReference type="GO" id="GO:0019632">
    <property type="term" value="P:shikimate metabolic process"/>
    <property type="evidence" value="ECO:0007669"/>
    <property type="project" value="TreeGrafter"/>
</dbReference>
<evidence type="ECO:0000256" key="6">
    <source>
        <dbReference type="ARBA" id="ARBA00022741"/>
    </source>
</evidence>
<dbReference type="InterPro" id="IPR027417">
    <property type="entry name" value="P-loop_NTPase"/>
</dbReference>
<evidence type="ECO:0000313" key="13">
    <source>
        <dbReference type="EMBL" id="SJZ95796.1"/>
    </source>
</evidence>
<dbReference type="GO" id="GO:0004764">
    <property type="term" value="F:shikimate 3-dehydrogenase (NADP+) activity"/>
    <property type="evidence" value="ECO:0007669"/>
    <property type="project" value="InterPro"/>
</dbReference>
<evidence type="ECO:0000256" key="2">
    <source>
        <dbReference type="ARBA" id="ARBA00004871"/>
    </source>
</evidence>
<keyword evidence="7 11" id="KW-0418">Kinase</keyword>
<feature type="binding site" evidence="11">
    <location>
        <begin position="263"/>
        <end position="268"/>
    </location>
    <ligand>
        <name>ATP</name>
        <dbReference type="ChEBI" id="CHEBI:30616"/>
    </ligand>
</feature>
<dbReference type="InterPro" id="IPR023000">
    <property type="entry name" value="Shikimate_kinase_CS"/>
</dbReference>
<dbReference type="SUPFAM" id="SSF53223">
    <property type="entry name" value="Aminoacid dehydrogenase-like, N-terminal domain"/>
    <property type="match status" value="1"/>
</dbReference>
<dbReference type="Pfam" id="PF08501">
    <property type="entry name" value="Shikimate_dh_N"/>
    <property type="match status" value="1"/>
</dbReference>
<dbReference type="UniPathway" id="UPA00053">
    <property type="reaction ID" value="UER00088"/>
</dbReference>
<dbReference type="InterPro" id="IPR046346">
    <property type="entry name" value="Aminoacid_DH-like_N_sf"/>
</dbReference>
<dbReference type="HAMAP" id="MF_00109">
    <property type="entry name" value="Shikimate_kinase"/>
    <property type="match status" value="1"/>
</dbReference>
<comment type="caution">
    <text evidence="11">Lacks conserved residue(s) required for the propagation of feature annotation.</text>
</comment>
<dbReference type="Gene3D" id="3.40.50.10860">
    <property type="entry name" value="Leucine Dehydrogenase, chain A, domain 1"/>
    <property type="match status" value="1"/>
</dbReference>
<dbReference type="Proteomes" id="UP000243297">
    <property type="component" value="Unassembled WGS sequence"/>
</dbReference>
<dbReference type="PROSITE" id="PS01128">
    <property type="entry name" value="SHIKIMATE_KINASE"/>
    <property type="match status" value="1"/>
</dbReference>
<evidence type="ECO:0000256" key="8">
    <source>
        <dbReference type="ARBA" id="ARBA00022840"/>
    </source>
</evidence>
<comment type="subcellular location">
    <subcellularLocation>
        <location evidence="11">Cytoplasm</location>
    </subcellularLocation>
</comment>
<comment type="catalytic activity">
    <reaction evidence="10 11">
        <text>shikimate + ATP = 3-phosphoshikimate + ADP + H(+)</text>
        <dbReference type="Rhea" id="RHEA:13121"/>
        <dbReference type="ChEBI" id="CHEBI:15378"/>
        <dbReference type="ChEBI" id="CHEBI:30616"/>
        <dbReference type="ChEBI" id="CHEBI:36208"/>
        <dbReference type="ChEBI" id="CHEBI:145989"/>
        <dbReference type="ChEBI" id="CHEBI:456216"/>
        <dbReference type="EC" id="2.7.1.71"/>
    </reaction>
</comment>
<dbReference type="AlphaFoldDB" id="A0A1T4PWQ0"/>
<dbReference type="InterPro" id="IPR013708">
    <property type="entry name" value="Shikimate_DH-bd_N"/>
</dbReference>
<evidence type="ECO:0000256" key="1">
    <source>
        <dbReference type="ARBA" id="ARBA00004842"/>
    </source>
</evidence>
<keyword evidence="4 11" id="KW-0028">Amino-acid biosynthesis</keyword>
<evidence type="ECO:0000256" key="7">
    <source>
        <dbReference type="ARBA" id="ARBA00022777"/>
    </source>
</evidence>
<feature type="binding site" evidence="11">
    <location>
        <position position="285"/>
    </location>
    <ligand>
        <name>substrate</name>
    </ligand>
</feature>